<dbReference type="Proteomes" id="UP000198948">
    <property type="component" value="Unassembled WGS sequence"/>
</dbReference>
<dbReference type="Gene3D" id="3.30.1330.40">
    <property type="entry name" value="RutC-like"/>
    <property type="match status" value="1"/>
</dbReference>
<name>A0A1H9TFP0_9LACT</name>
<dbReference type="GO" id="GO:0005829">
    <property type="term" value="C:cytosol"/>
    <property type="evidence" value="ECO:0007669"/>
    <property type="project" value="TreeGrafter"/>
</dbReference>
<proteinExistence type="inferred from homology"/>
<dbReference type="InterPro" id="IPR006056">
    <property type="entry name" value="RidA"/>
</dbReference>
<comment type="similarity">
    <text evidence="1">Belongs to the RutC family.</text>
</comment>
<evidence type="ECO:0000256" key="1">
    <source>
        <dbReference type="ARBA" id="ARBA00010552"/>
    </source>
</evidence>
<dbReference type="CDD" id="cd00448">
    <property type="entry name" value="YjgF_YER057c_UK114_family"/>
    <property type="match status" value="1"/>
</dbReference>
<gene>
    <name evidence="2" type="ORF">SAMN04488559_11320</name>
</gene>
<keyword evidence="3" id="KW-1185">Reference proteome</keyword>
<protein>
    <submittedName>
        <fullName evidence="2">Endoribonuclease L-PSP</fullName>
    </submittedName>
</protein>
<dbReference type="OrthoDB" id="9803101at2"/>
<dbReference type="NCBIfam" id="TIGR00004">
    <property type="entry name" value="Rid family detoxifying hydrolase"/>
    <property type="match status" value="1"/>
</dbReference>
<dbReference type="InterPro" id="IPR006175">
    <property type="entry name" value="YjgF/YER057c/UK114"/>
</dbReference>
<sequence length="125" mass="13596">MKKVQTEKAPAAIGPYVQANVYKGIIYTSGQIAMNPETGEVIGTDIAVQTKQTLTNLYHVLAEAGGDFSTVIKTTCFISDMANFAVFNQVYEEMFGKNFPARSCVEVSRLPKDVLIEVEAIAVAK</sequence>
<evidence type="ECO:0000313" key="3">
    <source>
        <dbReference type="Proteomes" id="UP000198948"/>
    </source>
</evidence>
<dbReference type="STRING" id="142588.SAMN04488559_11320"/>
<evidence type="ECO:0000313" key="2">
    <source>
        <dbReference type="EMBL" id="SER95928.1"/>
    </source>
</evidence>
<dbReference type="AlphaFoldDB" id="A0A1H9TFP0"/>
<dbReference type="RefSeq" id="WP_092652906.1">
    <property type="nucleotide sequence ID" value="NZ_FOHA01000013.1"/>
</dbReference>
<dbReference type="FunFam" id="3.30.1330.40:FF:000001">
    <property type="entry name" value="L-PSP family endoribonuclease"/>
    <property type="match status" value="1"/>
</dbReference>
<accession>A0A1H9TFP0</accession>
<dbReference type="PANTHER" id="PTHR11803:SF58">
    <property type="entry name" value="PROTEIN HMF1-RELATED"/>
    <property type="match status" value="1"/>
</dbReference>
<dbReference type="GO" id="GO:0019239">
    <property type="term" value="F:deaminase activity"/>
    <property type="evidence" value="ECO:0007669"/>
    <property type="project" value="TreeGrafter"/>
</dbReference>
<dbReference type="PANTHER" id="PTHR11803">
    <property type="entry name" value="2-IMINOBUTANOATE/2-IMINOPROPANOATE DEAMINASE RIDA"/>
    <property type="match status" value="1"/>
</dbReference>
<dbReference type="EMBL" id="FOHA01000013">
    <property type="protein sequence ID" value="SER95928.1"/>
    <property type="molecule type" value="Genomic_DNA"/>
</dbReference>
<dbReference type="SUPFAM" id="SSF55298">
    <property type="entry name" value="YjgF-like"/>
    <property type="match status" value="1"/>
</dbReference>
<dbReference type="Pfam" id="PF01042">
    <property type="entry name" value="Ribonuc_L-PSP"/>
    <property type="match status" value="1"/>
</dbReference>
<dbReference type="InterPro" id="IPR035959">
    <property type="entry name" value="RutC-like_sf"/>
</dbReference>
<reference evidence="2 3" key="1">
    <citation type="submission" date="2016-10" db="EMBL/GenBank/DDBJ databases">
        <authorList>
            <person name="de Groot N.N."/>
        </authorList>
    </citation>
    <scope>NUCLEOTIDE SEQUENCE [LARGE SCALE GENOMIC DNA]</scope>
    <source>
        <strain evidence="2 3">DSM 13760</strain>
    </source>
</reference>
<organism evidence="2 3">
    <name type="scientific">Isobaculum melis</name>
    <dbReference type="NCBI Taxonomy" id="142588"/>
    <lineage>
        <taxon>Bacteria</taxon>
        <taxon>Bacillati</taxon>
        <taxon>Bacillota</taxon>
        <taxon>Bacilli</taxon>
        <taxon>Lactobacillales</taxon>
        <taxon>Carnobacteriaceae</taxon>
        <taxon>Isobaculum</taxon>
    </lineage>
</organism>